<dbReference type="Pfam" id="PF17243">
    <property type="entry name" value="POTRA_TamA_1"/>
    <property type="match status" value="1"/>
</dbReference>
<dbReference type="InterPro" id="IPR039910">
    <property type="entry name" value="D15-like"/>
</dbReference>
<reference evidence="15 16" key="1">
    <citation type="submission" date="2022-11" db="EMBL/GenBank/DDBJ databases">
        <title>Viruses from the air-sea interface of a natural surface slick.</title>
        <authorList>
            <person name="Rahlff J."/>
            <person name="Holmfeldt K."/>
        </authorList>
    </citation>
    <scope>NUCLEOTIDE SEQUENCE [LARGE SCALE GENOMIC DNA]</scope>
    <source>
        <strain evidence="15 16">SMS4</strain>
    </source>
</reference>
<feature type="chain" id="PRO_5046627839" description="Translocation and assembly module subunit TamA" evidence="11">
    <location>
        <begin position="25"/>
        <end position="576"/>
    </location>
</feature>
<dbReference type="Gene3D" id="3.10.20.310">
    <property type="entry name" value="membrane protein fhac"/>
    <property type="match status" value="3"/>
</dbReference>
<gene>
    <name evidence="15" type="ORF">ORJ04_10460</name>
</gene>
<dbReference type="InterPro" id="IPR000184">
    <property type="entry name" value="Bac_surfAg_D15"/>
</dbReference>
<comment type="caution">
    <text evidence="15">The sequence shown here is derived from an EMBL/GenBank/DDBJ whole genome shotgun (WGS) entry which is preliminary data.</text>
</comment>
<name>A0ABT9HZ38_9GAMM</name>
<evidence type="ECO:0000256" key="8">
    <source>
        <dbReference type="ARBA" id="ARBA00023237"/>
    </source>
</evidence>
<keyword evidence="5" id="KW-0812">Transmembrane</keyword>
<evidence type="ECO:0000259" key="13">
    <source>
        <dbReference type="Pfam" id="PF07244"/>
    </source>
</evidence>
<dbReference type="InterPro" id="IPR010827">
    <property type="entry name" value="BamA/TamA_POTRA"/>
</dbReference>
<proteinExistence type="inferred from homology"/>
<dbReference type="Proteomes" id="UP001231109">
    <property type="component" value="Unassembled WGS sequence"/>
</dbReference>
<dbReference type="InterPro" id="IPR035243">
    <property type="entry name" value="TamA_POTRA_Dom_1"/>
</dbReference>
<dbReference type="PANTHER" id="PTHR12815:SF47">
    <property type="entry name" value="TRANSLOCATION AND ASSEMBLY MODULE SUBUNIT TAMA"/>
    <property type="match status" value="1"/>
</dbReference>
<sequence length="576" mass="64444">MSMTRLLNSTLLLTMLTVSGMAIAQAKLTLQIKGVKGPLKANVDIYLQKFRDTEFSAGMRFYTELEQESRTALEALGYYHSKISIDASPESPHALTVNIEAGEPVRIAQADIQLLGEASSDADFIQLLQQQGPAKGQVLHHGQYEGFKRALQNLALRKGYFDAQFRLTRIDVAAELNQAFVHVHFDAGSRYQFGEVRFEGNQIETARLQSMLPFSTGDKYQASKLGELNQALAASAWFSSILVEGETDNMTQFALPIKVTLEPERRNIIETGIGYSTNDGPRLKLNWLKPWLNKAGHSLRSDLSVSEKEQSIEAGYKLPLASVATDFYQLQLGFRHRDRDDTESQELNLLLERYWLISDDWYRTASIRWLYEDFIQADQRDNISLIMPGISYSRSRRKGGALPYSADRLSLRVEVSNEAWGSDASFVRLRGRAGWIGNAGDNHRFVTRLDGGAILMETLLNLPPSLRFFAGGDNSIRGYGYESVAPRNEAGELTGGRYMLTGTVEYQYRLTGNWWLAAFTDYGSAWDDTPDWVRGLGAGVLWASPIGPVRLDFGFGLDKPNGESAFQLHFSLGPEI</sequence>
<evidence type="ECO:0000256" key="6">
    <source>
        <dbReference type="ARBA" id="ARBA00022729"/>
    </source>
</evidence>
<dbReference type="EMBL" id="JAPJDZ010000023">
    <property type="protein sequence ID" value="MDP5136371.1"/>
    <property type="molecule type" value="Genomic_DNA"/>
</dbReference>
<keyword evidence="8" id="KW-0998">Cell outer membrane</keyword>
<evidence type="ECO:0000259" key="12">
    <source>
        <dbReference type="Pfam" id="PF01103"/>
    </source>
</evidence>
<organism evidence="15 16">
    <name type="scientific">Rheinheimera baltica</name>
    <dbReference type="NCBI Taxonomy" id="67576"/>
    <lineage>
        <taxon>Bacteria</taxon>
        <taxon>Pseudomonadati</taxon>
        <taxon>Pseudomonadota</taxon>
        <taxon>Gammaproteobacteria</taxon>
        <taxon>Chromatiales</taxon>
        <taxon>Chromatiaceae</taxon>
        <taxon>Rheinheimera</taxon>
    </lineage>
</organism>
<comment type="subunit">
    <text evidence="10">Interacts with TamB to form the translocation and assembly module (TAM).</text>
</comment>
<evidence type="ECO:0000256" key="1">
    <source>
        <dbReference type="ARBA" id="ARBA00004442"/>
    </source>
</evidence>
<keyword evidence="4" id="KW-1134">Transmembrane beta strand</keyword>
<evidence type="ECO:0000256" key="9">
    <source>
        <dbReference type="ARBA" id="ARBA00033063"/>
    </source>
</evidence>
<dbReference type="Gene3D" id="2.40.160.50">
    <property type="entry name" value="membrane protein fhac: a member of the omp85/tpsb transporter family"/>
    <property type="match status" value="1"/>
</dbReference>
<dbReference type="PANTHER" id="PTHR12815">
    <property type="entry name" value="SORTING AND ASSEMBLY MACHINERY SAMM50 PROTEIN FAMILY MEMBER"/>
    <property type="match status" value="1"/>
</dbReference>
<feature type="domain" description="TamA POTRA" evidence="14">
    <location>
        <begin position="30"/>
        <end position="100"/>
    </location>
</feature>
<keyword evidence="7" id="KW-0472">Membrane</keyword>
<dbReference type="RefSeq" id="WP_305975701.1">
    <property type="nucleotide sequence ID" value="NZ_JAPJDZ010000023.1"/>
</dbReference>
<feature type="domain" description="Bacterial surface antigen (D15)" evidence="12">
    <location>
        <begin position="270"/>
        <end position="573"/>
    </location>
</feature>
<dbReference type="Pfam" id="PF07244">
    <property type="entry name" value="POTRA"/>
    <property type="match status" value="1"/>
</dbReference>
<comment type="similarity">
    <text evidence="2">Belongs to the TamA family.</text>
</comment>
<evidence type="ECO:0000313" key="15">
    <source>
        <dbReference type="EMBL" id="MDP5136371.1"/>
    </source>
</evidence>
<protein>
    <recommendedName>
        <fullName evidence="3">Translocation and assembly module subunit TamA</fullName>
    </recommendedName>
    <alternativeName>
        <fullName evidence="9">Autotransporter assembly factor TamA</fullName>
    </alternativeName>
</protein>
<keyword evidence="6 11" id="KW-0732">Signal</keyword>
<evidence type="ECO:0000256" key="5">
    <source>
        <dbReference type="ARBA" id="ARBA00022692"/>
    </source>
</evidence>
<comment type="subcellular location">
    <subcellularLocation>
        <location evidence="1">Cell outer membrane</location>
    </subcellularLocation>
</comment>
<evidence type="ECO:0000256" key="7">
    <source>
        <dbReference type="ARBA" id="ARBA00023136"/>
    </source>
</evidence>
<evidence type="ECO:0000256" key="4">
    <source>
        <dbReference type="ARBA" id="ARBA00022452"/>
    </source>
</evidence>
<keyword evidence="16" id="KW-1185">Reference proteome</keyword>
<evidence type="ECO:0000256" key="11">
    <source>
        <dbReference type="SAM" id="SignalP"/>
    </source>
</evidence>
<evidence type="ECO:0000256" key="10">
    <source>
        <dbReference type="ARBA" id="ARBA00093548"/>
    </source>
</evidence>
<evidence type="ECO:0000313" key="16">
    <source>
        <dbReference type="Proteomes" id="UP001231109"/>
    </source>
</evidence>
<accession>A0ABT9HZ38</accession>
<dbReference type="Pfam" id="PF01103">
    <property type="entry name" value="Omp85"/>
    <property type="match status" value="1"/>
</dbReference>
<evidence type="ECO:0000256" key="2">
    <source>
        <dbReference type="ARBA" id="ARBA00010248"/>
    </source>
</evidence>
<feature type="signal peptide" evidence="11">
    <location>
        <begin position="1"/>
        <end position="24"/>
    </location>
</feature>
<evidence type="ECO:0000259" key="14">
    <source>
        <dbReference type="Pfam" id="PF17243"/>
    </source>
</evidence>
<evidence type="ECO:0000256" key="3">
    <source>
        <dbReference type="ARBA" id="ARBA00015419"/>
    </source>
</evidence>
<feature type="domain" description="POTRA" evidence="13">
    <location>
        <begin position="191"/>
        <end position="253"/>
    </location>
</feature>